<proteinExistence type="predicted"/>
<feature type="compositionally biased region" description="Basic residues" evidence="1">
    <location>
        <begin position="167"/>
        <end position="177"/>
    </location>
</feature>
<protein>
    <submittedName>
        <fullName evidence="2">Uncharacterized protein</fullName>
    </submittedName>
</protein>
<organism evidence="2">
    <name type="scientific">uncultured Pseudonocardia sp</name>
    <dbReference type="NCBI Taxonomy" id="211455"/>
    <lineage>
        <taxon>Bacteria</taxon>
        <taxon>Bacillati</taxon>
        <taxon>Actinomycetota</taxon>
        <taxon>Actinomycetes</taxon>
        <taxon>Pseudonocardiales</taxon>
        <taxon>Pseudonocardiaceae</taxon>
        <taxon>Pseudonocardia</taxon>
        <taxon>environmental samples</taxon>
    </lineage>
</organism>
<sequence>ALRAAADRARRLHRPVRRARGLRVAAGRSADRRPASGGRAGGRRRCRPAGPAAADAGAREPRGVHRDRSGDVRADPAVRAAAVGPPAVHAGGLPADPGRHRGVGPVRPQRAHRRLGLRARARAGLLGAHGRAPGAERAVRRHAAGGDPPRAAHRPARLRRLALDTHARRHRRGQRRVPGRDPAPVRPPARDAARPASCRHRRSRGPAGRGRRRPVRRRRRQLLRRDPTGGGRLPAQAGALPLERRRRVDPAPPPARGDASGQQAAAARTRRRTRGRSRGRQALRPDPSDDGRRRPAVPGRDRGSARGRGPADRAVDPDAHAADRRDRAAL</sequence>
<feature type="non-terminal residue" evidence="2">
    <location>
        <position position="330"/>
    </location>
</feature>
<accession>A0A6J4QD23</accession>
<reference evidence="2" key="1">
    <citation type="submission" date="2020-02" db="EMBL/GenBank/DDBJ databases">
        <authorList>
            <person name="Meier V. D."/>
        </authorList>
    </citation>
    <scope>NUCLEOTIDE SEQUENCE</scope>
    <source>
        <strain evidence="2">AVDCRST_MAG66</strain>
    </source>
</reference>
<feature type="compositionally biased region" description="Low complexity" evidence="1">
    <location>
        <begin position="256"/>
        <end position="267"/>
    </location>
</feature>
<name>A0A6J4QD23_9PSEU</name>
<gene>
    <name evidence="2" type="ORF">AVDCRST_MAG66-4020</name>
</gene>
<feature type="compositionally biased region" description="Low complexity" evidence="1">
    <location>
        <begin position="77"/>
        <end position="95"/>
    </location>
</feature>
<feature type="compositionally biased region" description="Basic residues" evidence="1">
    <location>
        <begin position="268"/>
        <end position="281"/>
    </location>
</feature>
<dbReference type="AlphaFoldDB" id="A0A6J4QD23"/>
<feature type="region of interest" description="Disordered" evidence="1">
    <location>
        <begin position="127"/>
        <end position="330"/>
    </location>
</feature>
<feature type="non-terminal residue" evidence="2">
    <location>
        <position position="1"/>
    </location>
</feature>
<feature type="compositionally biased region" description="Basic and acidic residues" evidence="1">
    <location>
        <begin position="57"/>
        <end position="76"/>
    </location>
</feature>
<evidence type="ECO:0000256" key="1">
    <source>
        <dbReference type="SAM" id="MobiDB-lite"/>
    </source>
</evidence>
<evidence type="ECO:0000313" key="2">
    <source>
        <dbReference type="EMBL" id="CAA9441416.1"/>
    </source>
</evidence>
<feature type="compositionally biased region" description="Basic residues" evidence="1">
    <location>
        <begin position="151"/>
        <end position="160"/>
    </location>
</feature>
<feature type="region of interest" description="Disordered" evidence="1">
    <location>
        <begin position="1"/>
        <end position="111"/>
    </location>
</feature>
<feature type="compositionally biased region" description="Basic and acidic residues" evidence="1">
    <location>
        <begin position="286"/>
        <end position="330"/>
    </location>
</feature>
<feature type="compositionally biased region" description="Basic residues" evidence="1">
    <location>
        <begin position="197"/>
        <end position="222"/>
    </location>
</feature>
<dbReference type="EMBL" id="CADCUS010000553">
    <property type="protein sequence ID" value="CAA9441416.1"/>
    <property type="molecule type" value="Genomic_DNA"/>
</dbReference>
<feature type="compositionally biased region" description="Basic residues" evidence="1">
    <location>
        <begin position="10"/>
        <end position="21"/>
    </location>
</feature>